<sequence>MAARALGGDAEVAQCPDGHGVFLSRADLGSLIEAETDWHRHAGQHTTPMPRITADMEAPPAGKTPARAWIETLFR</sequence>
<evidence type="ECO:0000313" key="3">
    <source>
        <dbReference type="Proteomes" id="UP000523955"/>
    </source>
</evidence>
<protein>
    <submittedName>
        <fullName evidence="2">Uncharacterized protein</fullName>
    </submittedName>
</protein>
<feature type="region of interest" description="Disordered" evidence="1">
    <location>
        <begin position="39"/>
        <end position="64"/>
    </location>
</feature>
<reference evidence="2 3" key="1">
    <citation type="submission" date="2020-08" db="EMBL/GenBank/DDBJ databases">
        <authorList>
            <person name="Seo M.-J."/>
        </authorList>
    </citation>
    <scope>NUCLEOTIDE SEQUENCE [LARGE SCALE GENOMIC DNA]</scope>
    <source>
        <strain evidence="2 3">KIGAM211</strain>
    </source>
</reference>
<name>A0A7X0V9D5_9ACTN</name>
<evidence type="ECO:0000313" key="2">
    <source>
        <dbReference type="EMBL" id="MBB6625812.1"/>
    </source>
</evidence>
<organism evidence="2 3">
    <name type="scientific">Nocardioides luti</name>
    <dbReference type="NCBI Taxonomy" id="2761101"/>
    <lineage>
        <taxon>Bacteria</taxon>
        <taxon>Bacillati</taxon>
        <taxon>Actinomycetota</taxon>
        <taxon>Actinomycetes</taxon>
        <taxon>Propionibacteriales</taxon>
        <taxon>Nocardioidaceae</taxon>
        <taxon>Nocardioides</taxon>
    </lineage>
</organism>
<keyword evidence="3" id="KW-1185">Reference proteome</keyword>
<dbReference type="EMBL" id="JACKXE010000001">
    <property type="protein sequence ID" value="MBB6625812.1"/>
    <property type="molecule type" value="Genomic_DNA"/>
</dbReference>
<dbReference type="AlphaFoldDB" id="A0A7X0V9D5"/>
<comment type="caution">
    <text evidence="2">The sequence shown here is derived from an EMBL/GenBank/DDBJ whole genome shotgun (WGS) entry which is preliminary data.</text>
</comment>
<accession>A0A7X0V9D5</accession>
<dbReference type="Proteomes" id="UP000523955">
    <property type="component" value="Unassembled WGS sequence"/>
</dbReference>
<proteinExistence type="predicted"/>
<evidence type="ECO:0000256" key="1">
    <source>
        <dbReference type="SAM" id="MobiDB-lite"/>
    </source>
</evidence>
<gene>
    <name evidence="2" type="ORF">H5V45_00630</name>
</gene>